<dbReference type="PROSITE" id="PS00194">
    <property type="entry name" value="THIOREDOXIN_1"/>
    <property type="match status" value="1"/>
</dbReference>
<dbReference type="PANTHER" id="PTHR42852:SF13">
    <property type="entry name" value="PROTEIN DIPZ"/>
    <property type="match status" value="1"/>
</dbReference>
<dbReference type="Proteomes" id="UP000030710">
    <property type="component" value="Unassembled WGS sequence"/>
</dbReference>
<dbReference type="eggNOG" id="arCOG06181">
    <property type="taxonomic scope" value="Archaea"/>
</dbReference>
<dbReference type="InterPro" id="IPR050553">
    <property type="entry name" value="Thioredoxin_ResA/DsbE_sf"/>
</dbReference>
<dbReference type="InterPro" id="IPR036249">
    <property type="entry name" value="Thioredoxin-like_sf"/>
</dbReference>
<proteinExistence type="predicted"/>
<dbReference type="CDD" id="cd02966">
    <property type="entry name" value="TlpA_like_family"/>
    <property type="match status" value="1"/>
</dbReference>
<name>U1MVU9_9EURY</name>
<dbReference type="EMBL" id="KE356561">
    <property type="protein sequence ID" value="ERG94534.1"/>
    <property type="molecule type" value="Genomic_DNA"/>
</dbReference>
<dbReference type="InterPro" id="IPR013740">
    <property type="entry name" value="Redoxin"/>
</dbReference>
<dbReference type="PROSITE" id="PS51352">
    <property type="entry name" value="THIOREDOXIN_2"/>
    <property type="match status" value="1"/>
</dbReference>
<evidence type="ECO:0000256" key="1">
    <source>
        <dbReference type="ARBA" id="ARBA00004196"/>
    </source>
</evidence>
<protein>
    <submittedName>
        <fullName evidence="4">Redoxin</fullName>
    </submittedName>
</protein>
<dbReference type="SUPFAM" id="SSF52833">
    <property type="entry name" value="Thioredoxin-like"/>
    <property type="match status" value="1"/>
</dbReference>
<dbReference type="STRING" id="1238425.J07HQW2_00969"/>
<sequence>MKRRTILKAAGGITLTGGSVLVLQRGLPTPSVTRSDTTGESNESIGYPTTLPIQLSTLNKGESSERTMRVPAMGTPTVIDLFATWCTPCQTQMDALSTVYEQYNDQVTFVSVTNERIGGTLSRADIKSWWSKHDGEWSVGLDSEARLMSILGARGLPYLVITNASGEIQWKDAGVTSVQTLQHELDAVLSGSGSETEDG</sequence>
<accession>U1MVU9</accession>
<evidence type="ECO:0000313" key="4">
    <source>
        <dbReference type="EMBL" id="ERG94534.1"/>
    </source>
</evidence>
<dbReference type="Pfam" id="PF08534">
    <property type="entry name" value="Redoxin"/>
    <property type="match status" value="1"/>
</dbReference>
<evidence type="ECO:0000259" key="3">
    <source>
        <dbReference type="PROSITE" id="PS51352"/>
    </source>
</evidence>
<organism evidence="4 5">
    <name type="scientific">Haloquadratum walsbyi J07HQW2</name>
    <dbReference type="NCBI Taxonomy" id="1238425"/>
    <lineage>
        <taxon>Archaea</taxon>
        <taxon>Methanobacteriati</taxon>
        <taxon>Methanobacteriota</taxon>
        <taxon>Stenosarchaea group</taxon>
        <taxon>Halobacteria</taxon>
        <taxon>Halobacteriales</taxon>
        <taxon>Haloferacaceae</taxon>
        <taxon>Haloquadratum</taxon>
    </lineage>
</organism>
<dbReference type="PANTHER" id="PTHR42852">
    <property type="entry name" value="THIOL:DISULFIDE INTERCHANGE PROTEIN DSBE"/>
    <property type="match status" value="1"/>
</dbReference>
<keyword evidence="2" id="KW-0201">Cytochrome c-type biogenesis</keyword>
<dbReference type="RefSeq" id="WP_021054025.1">
    <property type="nucleotide sequence ID" value="NZ_KE356561.1"/>
</dbReference>
<dbReference type="GO" id="GO:0017004">
    <property type="term" value="P:cytochrome complex assembly"/>
    <property type="evidence" value="ECO:0007669"/>
    <property type="project" value="UniProtKB-KW"/>
</dbReference>
<dbReference type="InterPro" id="IPR013766">
    <property type="entry name" value="Thioredoxin_domain"/>
</dbReference>
<feature type="domain" description="Thioredoxin" evidence="3">
    <location>
        <begin position="23"/>
        <end position="190"/>
    </location>
</feature>
<dbReference type="HOGENOM" id="CLU_090892_1_0_2"/>
<evidence type="ECO:0000256" key="2">
    <source>
        <dbReference type="ARBA" id="ARBA00022748"/>
    </source>
</evidence>
<evidence type="ECO:0000313" key="5">
    <source>
        <dbReference type="Proteomes" id="UP000030710"/>
    </source>
</evidence>
<dbReference type="InterPro" id="IPR017937">
    <property type="entry name" value="Thioredoxin_CS"/>
</dbReference>
<dbReference type="GO" id="GO:0016491">
    <property type="term" value="F:oxidoreductase activity"/>
    <property type="evidence" value="ECO:0007669"/>
    <property type="project" value="InterPro"/>
</dbReference>
<dbReference type="AlphaFoldDB" id="U1MVU9"/>
<dbReference type="Gene3D" id="3.40.30.10">
    <property type="entry name" value="Glutaredoxin"/>
    <property type="match status" value="1"/>
</dbReference>
<gene>
    <name evidence="4" type="ORF">J07HQW2_00969</name>
</gene>
<reference evidence="4 5" key="1">
    <citation type="journal article" date="2013" name="PLoS ONE">
        <title>Assembly-driven community genomics of a hypersaline microbial ecosystem.</title>
        <authorList>
            <person name="Podell S."/>
            <person name="Ugalde J.A."/>
            <person name="Narasingarao P."/>
            <person name="Banfield J.F."/>
            <person name="Heidelberg K.B."/>
            <person name="Allen E.E."/>
        </authorList>
    </citation>
    <scope>NUCLEOTIDE SEQUENCE [LARGE SCALE GENOMIC DNA]</scope>
    <source>
        <strain evidence="5">J07HQW2</strain>
    </source>
</reference>
<comment type="subcellular location">
    <subcellularLocation>
        <location evidence="1">Cell envelope</location>
    </subcellularLocation>
</comment>